<dbReference type="EMBL" id="STGT01000001">
    <property type="protein sequence ID" value="THV17538.1"/>
    <property type="molecule type" value="Genomic_DNA"/>
</dbReference>
<comment type="caution">
    <text evidence="1">The sequence shown here is derived from an EMBL/GenBank/DDBJ whole genome shotgun (WGS) entry which is preliminary data.</text>
</comment>
<evidence type="ECO:0000313" key="2">
    <source>
        <dbReference type="Proteomes" id="UP000309667"/>
    </source>
</evidence>
<organism evidence="1 2">
    <name type="scientific">Rhizobium rhizophilum</name>
    <dbReference type="NCBI Taxonomy" id="1850373"/>
    <lineage>
        <taxon>Bacteria</taxon>
        <taxon>Pseudomonadati</taxon>
        <taxon>Pseudomonadota</taxon>
        <taxon>Alphaproteobacteria</taxon>
        <taxon>Hyphomicrobiales</taxon>
        <taxon>Rhizobiaceae</taxon>
        <taxon>Rhizobium/Agrobacterium group</taxon>
        <taxon>Rhizobium</taxon>
    </lineage>
</organism>
<proteinExistence type="predicted"/>
<dbReference type="Proteomes" id="UP000309667">
    <property type="component" value="Unassembled WGS sequence"/>
</dbReference>
<gene>
    <name evidence="1" type="ORF">E9677_00350</name>
</gene>
<name>A0ABY2R1F9_9HYPH</name>
<sequence length="121" mass="13370">MIFTVAAEIGDVGPLTETLKWGEPAYLTEVSRSGTTIRLGATREAPHDSALLFSCKTSLIAMFRTAFPDEFTFDGNRALIIPANRAMPYTPLLFCLNTALTYHRRKGTGSRSQRSNKIEEA</sequence>
<evidence type="ECO:0000313" key="1">
    <source>
        <dbReference type="EMBL" id="THV17538.1"/>
    </source>
</evidence>
<protein>
    <submittedName>
        <fullName evidence="1">DUF1801 domain-containing protein</fullName>
    </submittedName>
</protein>
<accession>A0ABY2R1F9</accession>
<keyword evidence="2" id="KW-1185">Reference proteome</keyword>
<reference evidence="1 2" key="1">
    <citation type="submission" date="2019-04" db="EMBL/GenBank/DDBJ databases">
        <title>Genome sequence of strain 7209-2.</title>
        <authorList>
            <person name="Gao J."/>
            <person name="Sun J."/>
        </authorList>
    </citation>
    <scope>NUCLEOTIDE SEQUENCE [LARGE SCALE GENOMIC DNA]</scope>
    <source>
        <strain evidence="1 2">7209-2</strain>
    </source>
</reference>